<dbReference type="GO" id="GO:0009289">
    <property type="term" value="C:pilus"/>
    <property type="evidence" value="ECO:0007669"/>
    <property type="project" value="UniProtKB-SubCell"/>
</dbReference>
<keyword evidence="3" id="KW-0281">Fimbrium</keyword>
<feature type="chain" id="PRO_5013091660" evidence="4">
    <location>
        <begin position="24"/>
        <end position="336"/>
    </location>
</feature>
<evidence type="ECO:0000256" key="4">
    <source>
        <dbReference type="SAM" id="SignalP"/>
    </source>
</evidence>
<dbReference type="RefSeq" id="WP_078002343.1">
    <property type="nucleotide sequence ID" value="NZ_MRUL01000004.1"/>
</dbReference>
<dbReference type="InterPro" id="IPR008966">
    <property type="entry name" value="Adhesion_dom_sf"/>
</dbReference>
<keyword evidence="7" id="KW-1185">Reference proteome</keyword>
<name>A0A1S8YN73_9GAMM</name>
<dbReference type="PANTHER" id="PTHR33420">
    <property type="entry name" value="FIMBRIAL SUBUNIT ELFA-RELATED"/>
    <property type="match status" value="1"/>
</dbReference>
<dbReference type="EMBL" id="MRUL01000004">
    <property type="protein sequence ID" value="OON40530.1"/>
    <property type="molecule type" value="Genomic_DNA"/>
</dbReference>
<evidence type="ECO:0000256" key="2">
    <source>
        <dbReference type="ARBA" id="ARBA00022729"/>
    </source>
</evidence>
<keyword evidence="2 4" id="KW-0732">Signal</keyword>
<comment type="caution">
    <text evidence="6">The sequence shown here is derived from an EMBL/GenBank/DDBJ whole genome shotgun (WGS) entry which is preliminary data.</text>
</comment>
<dbReference type="STRING" id="1926881.BTJ39_08985"/>
<sequence>MNQQTILRLLSTIGLFFPLSVFATVCDNYYNVPTDISYDLSNTFNTSNNAVGKIVTLDGYTQGIGVWAVCPAGTTGKRTYRSYVTSLPINRVIDGFKYISLNDYLDVAMSITDNTAGVFYPPVNYMRMGEHWKVPEQGAFPIADSNLRFKLIVKRRLINKVVIPPKTLFRVYVTSTNSDPLTKVVYTIGFSGVIDVPQSCVINSGANITFNFGDMGSTLFSQAGAGHKPAGVNPQWKSVGVKCDNIAAEALLTMRLEADNTVGDALVSDNPDLGFVIADANGKPLTPNSFSSTIPFTVDDTSGASVRLGAWPVSITGKKPKAGPFTSFGYLRVDFN</sequence>
<evidence type="ECO:0000259" key="5">
    <source>
        <dbReference type="Pfam" id="PF00419"/>
    </source>
</evidence>
<evidence type="ECO:0000313" key="6">
    <source>
        <dbReference type="EMBL" id="OON40530.1"/>
    </source>
</evidence>
<dbReference type="SUPFAM" id="SSF49401">
    <property type="entry name" value="Bacterial adhesins"/>
    <property type="match status" value="1"/>
</dbReference>
<dbReference type="Proteomes" id="UP000190667">
    <property type="component" value="Unassembled WGS sequence"/>
</dbReference>
<feature type="domain" description="Fimbrial-type adhesion" evidence="5">
    <location>
        <begin position="189"/>
        <end position="335"/>
    </location>
</feature>
<evidence type="ECO:0000256" key="1">
    <source>
        <dbReference type="ARBA" id="ARBA00004561"/>
    </source>
</evidence>
<dbReference type="AlphaFoldDB" id="A0A1S8YN73"/>
<dbReference type="OrthoDB" id="8582771at2"/>
<dbReference type="PANTHER" id="PTHR33420:SF31">
    <property type="entry name" value="TYPE 1 FIMBRIN D-MANNOSE SPECIFIC ADHESIN"/>
    <property type="match status" value="1"/>
</dbReference>
<dbReference type="InterPro" id="IPR036937">
    <property type="entry name" value="Adhesion_dom_fimbrial_sf"/>
</dbReference>
<dbReference type="Gene3D" id="2.60.40.1090">
    <property type="entry name" value="Fimbrial-type adhesion domain"/>
    <property type="match status" value="1"/>
</dbReference>
<organism evidence="6 7">
    <name type="scientific">Izhakiella australiensis</name>
    <dbReference type="NCBI Taxonomy" id="1926881"/>
    <lineage>
        <taxon>Bacteria</taxon>
        <taxon>Pseudomonadati</taxon>
        <taxon>Pseudomonadota</taxon>
        <taxon>Gammaproteobacteria</taxon>
        <taxon>Enterobacterales</taxon>
        <taxon>Erwiniaceae</taxon>
        <taxon>Izhakiella</taxon>
    </lineage>
</organism>
<dbReference type="InterPro" id="IPR000259">
    <property type="entry name" value="Adhesion_dom_fimbrial"/>
</dbReference>
<feature type="signal peptide" evidence="4">
    <location>
        <begin position="1"/>
        <end position="23"/>
    </location>
</feature>
<dbReference type="InterPro" id="IPR050263">
    <property type="entry name" value="Bact_Fimbrial_Adh_Pro"/>
</dbReference>
<accession>A0A1S8YN73</accession>
<dbReference type="Pfam" id="PF00419">
    <property type="entry name" value="Fimbrial"/>
    <property type="match status" value="1"/>
</dbReference>
<proteinExistence type="predicted"/>
<reference evidence="6 7" key="1">
    <citation type="submission" date="2016-12" db="EMBL/GenBank/DDBJ databases">
        <title>Izhakiella australiana sp. nov. of genus Izhakiella isolated from Australian desert.</title>
        <authorList>
            <person name="Ji M."/>
        </authorList>
    </citation>
    <scope>NUCLEOTIDE SEQUENCE [LARGE SCALE GENOMIC DNA]</scope>
    <source>
        <strain evidence="6 7">D4N98</strain>
    </source>
</reference>
<evidence type="ECO:0000313" key="7">
    <source>
        <dbReference type="Proteomes" id="UP000190667"/>
    </source>
</evidence>
<protein>
    <submittedName>
        <fullName evidence="6">Adhesin</fullName>
    </submittedName>
</protein>
<dbReference type="GO" id="GO:0043709">
    <property type="term" value="P:cell adhesion involved in single-species biofilm formation"/>
    <property type="evidence" value="ECO:0007669"/>
    <property type="project" value="TreeGrafter"/>
</dbReference>
<gene>
    <name evidence="6" type="primary">fimH</name>
    <name evidence="6" type="ORF">BTJ39_08985</name>
</gene>
<evidence type="ECO:0000256" key="3">
    <source>
        <dbReference type="ARBA" id="ARBA00023263"/>
    </source>
</evidence>
<comment type="subcellular location">
    <subcellularLocation>
        <location evidence="1">Fimbrium</location>
    </subcellularLocation>
</comment>